<dbReference type="RefSeq" id="WP_249314856.1">
    <property type="nucleotide sequence ID" value="NZ_JACRSR010000001.1"/>
</dbReference>
<dbReference type="AlphaFoldDB" id="A0A926HPL8"/>
<reference evidence="2" key="1">
    <citation type="submission" date="2020-08" db="EMBL/GenBank/DDBJ databases">
        <title>Genome public.</title>
        <authorList>
            <person name="Liu C."/>
            <person name="Sun Q."/>
        </authorList>
    </citation>
    <scope>NUCLEOTIDE SEQUENCE</scope>
    <source>
        <strain evidence="2">NSJ-53</strain>
    </source>
</reference>
<dbReference type="Proteomes" id="UP000623172">
    <property type="component" value="Unassembled WGS sequence"/>
</dbReference>
<comment type="caution">
    <text evidence="2">The sequence shown here is derived from an EMBL/GenBank/DDBJ whole genome shotgun (WGS) entry which is preliminary data.</text>
</comment>
<proteinExistence type="predicted"/>
<name>A0A926HPL8_9FIRM</name>
<protein>
    <submittedName>
        <fullName evidence="2">Uncharacterized protein</fullName>
    </submittedName>
</protein>
<accession>A0A926HPL8</accession>
<sequence length="395" mass="44099">MNTDAKRYYLTLPGETAWQIEQNDKKQLVYRQTGYTNIPAGGTLEERSVEDFSACLDPSGKLQVFYYLQSGYLVYVTLSASRGWQQQILSRNSAGAAEIDGLIITAFEAPQLFYQSRNASGSASIVQYAIRGGQWAGQRILDIPSSQRVRLLFAQPSGLFFLRHKDGAWEVCRMRAQQGGFMTPEALYSSYHELTDVSVVPGGTKGLVPCWCQNGQVYVDGRPVGHAGRANHPCLALSGSALACAFLENGRVHEFVAPAGDAWEELPSSVHALTPYIYQNLAESPVLRPILTEPRLGAAILPAFPKKPAAGEPMPVTLSPDSLKNSYEQTLINQAHRIKKIEEMVYNHQRSLFNMEAQNKKNAHDLERLQEYEREIRSLKLGFESLEAELRRMRN</sequence>
<evidence type="ECO:0000256" key="1">
    <source>
        <dbReference type="SAM" id="Coils"/>
    </source>
</evidence>
<dbReference type="SUPFAM" id="SSF89372">
    <property type="entry name" value="Fucose-specific lectin"/>
    <property type="match status" value="1"/>
</dbReference>
<evidence type="ECO:0000313" key="2">
    <source>
        <dbReference type="EMBL" id="MBC8530840.1"/>
    </source>
</evidence>
<keyword evidence="3" id="KW-1185">Reference proteome</keyword>
<keyword evidence="1" id="KW-0175">Coiled coil</keyword>
<dbReference type="EMBL" id="JACRSR010000001">
    <property type="protein sequence ID" value="MBC8530840.1"/>
    <property type="molecule type" value="Genomic_DNA"/>
</dbReference>
<gene>
    <name evidence="2" type="ORF">H8696_03165</name>
</gene>
<evidence type="ECO:0000313" key="3">
    <source>
        <dbReference type="Proteomes" id="UP000623172"/>
    </source>
</evidence>
<organism evidence="2 3">
    <name type="scientific">Gehongia tenuis</name>
    <dbReference type="NCBI Taxonomy" id="2763655"/>
    <lineage>
        <taxon>Bacteria</taxon>
        <taxon>Bacillati</taxon>
        <taxon>Bacillota</taxon>
        <taxon>Clostridia</taxon>
        <taxon>Christensenellales</taxon>
        <taxon>Christensenellaceae</taxon>
        <taxon>Gehongia</taxon>
    </lineage>
</organism>
<feature type="coiled-coil region" evidence="1">
    <location>
        <begin position="355"/>
        <end position="389"/>
    </location>
</feature>